<gene>
    <name evidence="2" type="ORF">RQX22_17495</name>
</gene>
<dbReference type="CDD" id="cd00093">
    <property type="entry name" value="HTH_XRE"/>
    <property type="match status" value="1"/>
</dbReference>
<dbReference type="SUPFAM" id="SSF47413">
    <property type="entry name" value="lambda repressor-like DNA-binding domains"/>
    <property type="match status" value="1"/>
</dbReference>
<dbReference type="Gene3D" id="3.30.450.180">
    <property type="match status" value="1"/>
</dbReference>
<dbReference type="Gene3D" id="1.10.260.40">
    <property type="entry name" value="lambda repressor-like DNA-binding domains"/>
    <property type="match status" value="1"/>
</dbReference>
<dbReference type="RefSeq" id="WP_315728218.1">
    <property type="nucleotide sequence ID" value="NZ_JAVUPU010000012.1"/>
</dbReference>
<dbReference type="Proteomes" id="UP001259572">
    <property type="component" value="Unassembled WGS sequence"/>
</dbReference>
<dbReference type="InterPro" id="IPR010982">
    <property type="entry name" value="Lambda_DNA-bd_dom_sf"/>
</dbReference>
<dbReference type="Pfam" id="PF01381">
    <property type="entry name" value="HTH_3"/>
    <property type="match status" value="1"/>
</dbReference>
<dbReference type="InterPro" id="IPR041413">
    <property type="entry name" value="MLTR_LBD"/>
</dbReference>
<keyword evidence="3" id="KW-1185">Reference proteome</keyword>
<comment type="caution">
    <text evidence="2">The sequence shown here is derived from an EMBL/GenBank/DDBJ whole genome shotgun (WGS) entry which is preliminary data.</text>
</comment>
<organism evidence="2 3">
    <name type="scientific">Sphingosinicella rhizophila</name>
    <dbReference type="NCBI Taxonomy" id="3050082"/>
    <lineage>
        <taxon>Bacteria</taxon>
        <taxon>Pseudomonadati</taxon>
        <taxon>Pseudomonadota</taxon>
        <taxon>Alphaproteobacteria</taxon>
        <taxon>Sphingomonadales</taxon>
        <taxon>Sphingosinicellaceae</taxon>
        <taxon>Sphingosinicella</taxon>
    </lineage>
</organism>
<protein>
    <submittedName>
        <fullName evidence="2">Helix-turn-helix transcriptional regulator</fullName>
    </submittedName>
</protein>
<dbReference type="EMBL" id="JAVUPU010000012">
    <property type="protein sequence ID" value="MDT9600760.1"/>
    <property type="molecule type" value="Genomic_DNA"/>
</dbReference>
<dbReference type="SMART" id="SM00530">
    <property type="entry name" value="HTH_XRE"/>
    <property type="match status" value="1"/>
</dbReference>
<feature type="domain" description="HTH cro/C1-type" evidence="1">
    <location>
        <begin position="12"/>
        <end position="66"/>
    </location>
</feature>
<reference evidence="2 3" key="1">
    <citation type="submission" date="2023-05" db="EMBL/GenBank/DDBJ databases">
        <authorList>
            <person name="Guo Y."/>
        </authorList>
    </citation>
    <scope>NUCLEOTIDE SEQUENCE [LARGE SCALE GENOMIC DNA]</scope>
    <source>
        <strain evidence="2 3">GR2756</strain>
    </source>
</reference>
<dbReference type="InterPro" id="IPR001387">
    <property type="entry name" value="Cro/C1-type_HTH"/>
</dbReference>
<dbReference type="PANTHER" id="PTHR35010">
    <property type="entry name" value="BLL4672 PROTEIN-RELATED"/>
    <property type="match status" value="1"/>
</dbReference>
<dbReference type="PANTHER" id="PTHR35010:SF4">
    <property type="entry name" value="BLL5781 PROTEIN"/>
    <property type="match status" value="1"/>
</dbReference>
<dbReference type="PROSITE" id="PS50943">
    <property type="entry name" value="HTH_CROC1"/>
    <property type="match status" value="1"/>
</dbReference>
<evidence type="ECO:0000313" key="3">
    <source>
        <dbReference type="Proteomes" id="UP001259572"/>
    </source>
</evidence>
<dbReference type="Pfam" id="PF17765">
    <property type="entry name" value="MLTR_LBD"/>
    <property type="match status" value="1"/>
</dbReference>
<name>A0ABU3QCS9_9SPHN</name>
<evidence type="ECO:0000313" key="2">
    <source>
        <dbReference type="EMBL" id="MDT9600760.1"/>
    </source>
</evidence>
<accession>A0ABU3QCS9</accession>
<sequence length="260" mass="28409">MIETNANFGEQLRGWRQLRRMSQLDLALDADISTRHLSFVETGRSQPSREMVIRLAEQLEVPLRGRNALLLAAGHAPAYPDRGLDHPSMQAARRAVEMILKGHEPFPALAVDRHWNMVAANEAVAPLLAGASEALLAPPVNVLRLSLHPQGIASRIVNLAEWKAHLMQRLKEQVIASGDVELARLRAELDTYPAPPVAEAREDFGGIFVPMLYDVGGRQLSFLSTTTMFGTPSEVTLSELAVEAFFPADEATAAFLTGSS</sequence>
<evidence type="ECO:0000259" key="1">
    <source>
        <dbReference type="PROSITE" id="PS50943"/>
    </source>
</evidence>
<proteinExistence type="predicted"/>